<evidence type="ECO:0000313" key="2">
    <source>
        <dbReference type="Proteomes" id="UP000036938"/>
    </source>
</evidence>
<accession>A0A0L1JUH3</accession>
<keyword evidence="2" id="KW-1185">Reference proteome</keyword>
<evidence type="ECO:0000313" key="1">
    <source>
        <dbReference type="EMBL" id="KNG95416.1"/>
    </source>
</evidence>
<dbReference type="Proteomes" id="UP000036938">
    <property type="component" value="Unassembled WGS sequence"/>
</dbReference>
<dbReference type="OrthoDB" id="5242510at2"/>
<dbReference type="RefSeq" id="WP_050529149.1">
    <property type="nucleotide sequence ID" value="NZ_AQQZ01000001.1"/>
</dbReference>
<dbReference type="InterPro" id="IPR021848">
    <property type="entry name" value="HODM_asu-like"/>
</dbReference>
<proteinExistence type="predicted"/>
<reference evidence="1 2" key="1">
    <citation type="journal article" date="2015" name="Int. J. Syst. Evol. Microbiol.">
        <title>Aestuariivita atlantica sp. nov., isolated from deep sea sediment of the Atlantic Ocean.</title>
        <authorList>
            <person name="Li G."/>
            <person name="Lai Q."/>
            <person name="Du Y."/>
            <person name="Liu X."/>
            <person name="Sun F."/>
            <person name="Shao Z."/>
        </authorList>
    </citation>
    <scope>NUCLEOTIDE SEQUENCE [LARGE SCALE GENOMIC DNA]</scope>
    <source>
        <strain evidence="1 2">22II-S11-z3</strain>
    </source>
</reference>
<dbReference type="STRING" id="1317121.ATO11_02085"/>
<dbReference type="PATRIC" id="fig|1317121.7.peg.420"/>
<organism evidence="1 2">
    <name type="scientific">Pseudaestuariivita atlantica</name>
    <dbReference type="NCBI Taxonomy" id="1317121"/>
    <lineage>
        <taxon>Bacteria</taxon>
        <taxon>Pseudomonadati</taxon>
        <taxon>Pseudomonadota</taxon>
        <taxon>Alphaproteobacteria</taxon>
        <taxon>Rhodobacterales</taxon>
        <taxon>Paracoccaceae</taxon>
        <taxon>Pseudaestuariivita</taxon>
    </lineage>
</organism>
<comment type="caution">
    <text evidence="1">The sequence shown here is derived from an EMBL/GenBank/DDBJ whole genome shotgun (WGS) entry which is preliminary data.</text>
</comment>
<dbReference type="EMBL" id="AQQZ01000001">
    <property type="protein sequence ID" value="KNG95416.1"/>
    <property type="molecule type" value="Genomic_DNA"/>
</dbReference>
<dbReference type="AlphaFoldDB" id="A0A0L1JUH3"/>
<sequence>MAILQTSVPYPVDPHARLPGIGPTQDWLHRDEAYAAQMAERVRLLRDRRDEVHALLPEGRAAAEELLEAILAEVSGWPGFEVSSDRVACPDGRGVAIDRSDPLGTAARIVQEDLCLMEEGPDGHVMTGAVLCFPASWMLSEKIGRPLSGIHDPVEEYDGTLERRVQRLFDAIRPGTILMRHNALWYHDPALFQPRSIHARRDKPDYGHGDYLRTERQTLRRLPRTGAVVFAIHTFILHREDGERALSVSSE</sequence>
<protein>
    <recommendedName>
        <fullName evidence="3">DUF3445 domain-containing protein</fullName>
    </recommendedName>
</protein>
<name>A0A0L1JUH3_9RHOB</name>
<gene>
    <name evidence="1" type="ORF">ATO11_02085</name>
</gene>
<dbReference type="Pfam" id="PF11927">
    <property type="entry name" value="HODM_asu-like"/>
    <property type="match status" value="1"/>
</dbReference>
<evidence type="ECO:0008006" key="3">
    <source>
        <dbReference type="Google" id="ProtNLM"/>
    </source>
</evidence>